<dbReference type="KEGG" id="ocy:OSSY52_07100"/>
<dbReference type="FunCoup" id="A0A7G1GAN6">
    <property type="interactions" value="283"/>
</dbReference>
<dbReference type="InParanoid" id="A0A7G1GAN6"/>
<organism evidence="3 4">
    <name type="scientific">Tepiditoga spiralis</name>
    <dbReference type="NCBI Taxonomy" id="2108365"/>
    <lineage>
        <taxon>Bacteria</taxon>
        <taxon>Thermotogati</taxon>
        <taxon>Thermotogota</taxon>
        <taxon>Thermotogae</taxon>
        <taxon>Petrotogales</taxon>
        <taxon>Petrotogaceae</taxon>
        <taxon>Tepiditoga</taxon>
    </lineage>
</organism>
<dbReference type="Proteomes" id="UP000516361">
    <property type="component" value="Chromosome"/>
</dbReference>
<accession>A0A7G1GAN6</accession>
<dbReference type="Gene3D" id="3.40.50.150">
    <property type="entry name" value="Vaccinia Virus protein VP39"/>
    <property type="match status" value="1"/>
</dbReference>
<dbReference type="InterPro" id="IPR050078">
    <property type="entry name" value="Ribosomal_L11_MeTrfase_PrmA"/>
</dbReference>
<dbReference type="RefSeq" id="WP_190615651.1">
    <property type="nucleotide sequence ID" value="NZ_AP018712.1"/>
</dbReference>
<keyword evidence="1 3" id="KW-0489">Methyltransferase</keyword>
<dbReference type="PANTHER" id="PTHR43648">
    <property type="entry name" value="ELECTRON TRANSFER FLAVOPROTEIN BETA SUBUNIT LYSINE METHYLTRANSFERASE"/>
    <property type="match status" value="1"/>
</dbReference>
<dbReference type="SUPFAM" id="SSF53335">
    <property type="entry name" value="S-adenosyl-L-methionine-dependent methyltransferases"/>
    <property type="match status" value="1"/>
</dbReference>
<dbReference type="CDD" id="cd02440">
    <property type="entry name" value="AdoMet_MTases"/>
    <property type="match status" value="1"/>
</dbReference>
<keyword evidence="4" id="KW-1185">Reference proteome</keyword>
<dbReference type="PANTHER" id="PTHR43648:SF1">
    <property type="entry name" value="ELECTRON TRANSFER FLAVOPROTEIN BETA SUBUNIT LYSINE METHYLTRANSFERASE"/>
    <property type="match status" value="1"/>
</dbReference>
<sequence length="281" mass="32630">MKMKFHEYIFLLNKEMEDSIIDEFLTRNFDEYFIDYQVDEKLITLKFYMSYDNPDEELLKIIIEKFNLEILSHKIVEEKNWLKVWLDTLSPFEFVEGVWVNPFPEKKLKKDIVINIIPGTAFGTGLHNTTKLAGRMLQKTDCFQKDILDVGCGTGILSILSKKLGANKVVGVDYDPLAVEKAHETLEINDVNVEIKQSDYLSNVDGKFDILVSNMVAEILMGLLKDNKFDDVLKDNSFVILTGIMNEKEQMVKDEAKKHNLYPVERMEEDIWVGLKFQKKI</sequence>
<reference evidence="3 4" key="1">
    <citation type="submission" date="2018-06" db="EMBL/GenBank/DDBJ databases">
        <title>Genome sequencing of Oceanotoga sp. sy52.</title>
        <authorList>
            <person name="Mori K."/>
        </authorList>
    </citation>
    <scope>NUCLEOTIDE SEQUENCE [LARGE SCALE GENOMIC DNA]</scope>
    <source>
        <strain evidence="4">sy52</strain>
    </source>
</reference>
<keyword evidence="3" id="KW-0687">Ribonucleoprotein</keyword>
<evidence type="ECO:0000313" key="4">
    <source>
        <dbReference type="Proteomes" id="UP000516361"/>
    </source>
</evidence>
<evidence type="ECO:0000256" key="1">
    <source>
        <dbReference type="ARBA" id="ARBA00022603"/>
    </source>
</evidence>
<dbReference type="GO" id="GO:0008276">
    <property type="term" value="F:protein methyltransferase activity"/>
    <property type="evidence" value="ECO:0007669"/>
    <property type="project" value="TreeGrafter"/>
</dbReference>
<keyword evidence="2 3" id="KW-0808">Transferase</keyword>
<dbReference type="GO" id="GO:0005840">
    <property type="term" value="C:ribosome"/>
    <property type="evidence" value="ECO:0007669"/>
    <property type="project" value="UniProtKB-KW"/>
</dbReference>
<protein>
    <submittedName>
        <fullName evidence="3">Ribosomal protein L11 methyltransferase</fullName>
    </submittedName>
</protein>
<dbReference type="EMBL" id="AP018712">
    <property type="protein sequence ID" value="BBE30569.1"/>
    <property type="molecule type" value="Genomic_DNA"/>
</dbReference>
<dbReference type="Pfam" id="PF06325">
    <property type="entry name" value="PrmA"/>
    <property type="match status" value="1"/>
</dbReference>
<dbReference type="AlphaFoldDB" id="A0A7G1GAN6"/>
<keyword evidence="3" id="KW-0689">Ribosomal protein</keyword>
<name>A0A7G1GAN6_9BACT</name>
<gene>
    <name evidence="3" type="primary">prmA</name>
    <name evidence="3" type="ORF">OSSY52_07100</name>
</gene>
<evidence type="ECO:0000313" key="3">
    <source>
        <dbReference type="EMBL" id="BBE30569.1"/>
    </source>
</evidence>
<dbReference type="GO" id="GO:0032259">
    <property type="term" value="P:methylation"/>
    <property type="evidence" value="ECO:0007669"/>
    <property type="project" value="UniProtKB-KW"/>
</dbReference>
<evidence type="ECO:0000256" key="2">
    <source>
        <dbReference type="ARBA" id="ARBA00022679"/>
    </source>
</evidence>
<proteinExistence type="predicted"/>
<dbReference type="InterPro" id="IPR029063">
    <property type="entry name" value="SAM-dependent_MTases_sf"/>
</dbReference>